<feature type="chain" id="PRO_5022918010" description="Lipoprotein" evidence="2">
    <location>
        <begin position="24"/>
        <end position="70"/>
    </location>
</feature>
<name>A0A5B9W3V8_9BACT</name>
<keyword evidence="4" id="KW-1185">Reference proteome</keyword>
<accession>A0A5B9W3V8</accession>
<evidence type="ECO:0000256" key="1">
    <source>
        <dbReference type="SAM" id="MobiDB-lite"/>
    </source>
</evidence>
<dbReference type="AlphaFoldDB" id="A0A5B9W3V8"/>
<feature type="compositionally biased region" description="Basic and acidic residues" evidence="1">
    <location>
        <begin position="30"/>
        <end position="46"/>
    </location>
</feature>
<evidence type="ECO:0008006" key="5">
    <source>
        <dbReference type="Google" id="ProtNLM"/>
    </source>
</evidence>
<organism evidence="3 4">
    <name type="scientific">Aquisphaera giovannonii</name>
    <dbReference type="NCBI Taxonomy" id="406548"/>
    <lineage>
        <taxon>Bacteria</taxon>
        <taxon>Pseudomonadati</taxon>
        <taxon>Planctomycetota</taxon>
        <taxon>Planctomycetia</taxon>
        <taxon>Isosphaerales</taxon>
        <taxon>Isosphaeraceae</taxon>
        <taxon>Aquisphaera</taxon>
    </lineage>
</organism>
<dbReference type="EMBL" id="CP042997">
    <property type="protein sequence ID" value="QEH34927.1"/>
    <property type="molecule type" value="Genomic_DNA"/>
</dbReference>
<keyword evidence="2" id="KW-0732">Signal</keyword>
<evidence type="ECO:0000313" key="4">
    <source>
        <dbReference type="Proteomes" id="UP000324233"/>
    </source>
</evidence>
<evidence type="ECO:0000256" key="2">
    <source>
        <dbReference type="SAM" id="SignalP"/>
    </source>
</evidence>
<feature type="region of interest" description="Disordered" evidence="1">
    <location>
        <begin position="30"/>
        <end position="70"/>
    </location>
</feature>
<feature type="compositionally biased region" description="Basic and acidic residues" evidence="1">
    <location>
        <begin position="58"/>
        <end position="70"/>
    </location>
</feature>
<proteinExistence type="predicted"/>
<feature type="signal peptide" evidence="2">
    <location>
        <begin position="1"/>
        <end position="23"/>
    </location>
</feature>
<evidence type="ECO:0000313" key="3">
    <source>
        <dbReference type="EMBL" id="QEH34927.1"/>
    </source>
</evidence>
<gene>
    <name evidence="3" type="ORF">OJF2_34720</name>
</gene>
<sequence precursor="true">MLKSRTPLVYAFPVLLGSLLPLAGCQEGPAERAGKQVDNAAKDVRDTVNPPKGPVEAAGRKIDDATHGNP</sequence>
<dbReference type="KEGG" id="agv:OJF2_34720"/>
<reference evidence="3 4" key="1">
    <citation type="submission" date="2019-08" db="EMBL/GenBank/DDBJ databases">
        <title>Deep-cultivation of Planctomycetes and their phenomic and genomic characterization uncovers novel biology.</title>
        <authorList>
            <person name="Wiegand S."/>
            <person name="Jogler M."/>
            <person name="Boedeker C."/>
            <person name="Pinto D."/>
            <person name="Vollmers J."/>
            <person name="Rivas-Marin E."/>
            <person name="Kohn T."/>
            <person name="Peeters S.H."/>
            <person name="Heuer A."/>
            <person name="Rast P."/>
            <person name="Oberbeckmann S."/>
            <person name="Bunk B."/>
            <person name="Jeske O."/>
            <person name="Meyerdierks A."/>
            <person name="Storesund J.E."/>
            <person name="Kallscheuer N."/>
            <person name="Luecker S."/>
            <person name="Lage O.M."/>
            <person name="Pohl T."/>
            <person name="Merkel B.J."/>
            <person name="Hornburger P."/>
            <person name="Mueller R.-W."/>
            <person name="Bruemmer F."/>
            <person name="Labrenz M."/>
            <person name="Spormann A.M."/>
            <person name="Op den Camp H."/>
            <person name="Overmann J."/>
            <person name="Amann R."/>
            <person name="Jetten M.S.M."/>
            <person name="Mascher T."/>
            <person name="Medema M.H."/>
            <person name="Devos D.P."/>
            <person name="Kaster A.-K."/>
            <person name="Ovreas L."/>
            <person name="Rohde M."/>
            <person name="Galperin M.Y."/>
            <person name="Jogler C."/>
        </authorList>
    </citation>
    <scope>NUCLEOTIDE SEQUENCE [LARGE SCALE GENOMIC DNA]</scope>
    <source>
        <strain evidence="3 4">OJF2</strain>
    </source>
</reference>
<protein>
    <recommendedName>
        <fullName evidence="5">Lipoprotein</fullName>
    </recommendedName>
</protein>
<dbReference type="RefSeq" id="WP_148594787.1">
    <property type="nucleotide sequence ID" value="NZ_CP042997.1"/>
</dbReference>
<dbReference type="Proteomes" id="UP000324233">
    <property type="component" value="Chromosome"/>
</dbReference>
<dbReference type="OrthoDB" id="7284426at2"/>